<sequence length="33" mass="4102">MKNYSERILQIILKRRNYKLKNFLGLTFLENML</sequence>
<dbReference type="KEGG" id="lhg:JMUB5056_0539"/>
<protein>
    <submittedName>
        <fullName evidence="1">Uncharacterized protein</fullName>
    </submittedName>
</protein>
<reference evidence="1 2" key="1">
    <citation type="submission" date="2019-07" db="EMBL/GenBank/DDBJ databases">
        <title>Complete Genome Sequence of Leptotrichia hongkongensis Strain JMUB5056.</title>
        <authorList>
            <person name="Watanabe S."/>
            <person name="Cui L."/>
        </authorList>
    </citation>
    <scope>NUCLEOTIDE SEQUENCE [LARGE SCALE GENOMIC DNA]</scope>
    <source>
        <strain evidence="1 2">JMUB5056</strain>
    </source>
</reference>
<gene>
    <name evidence="1" type="ORF">JMUB5056_0539</name>
</gene>
<organism evidence="1 2">
    <name type="scientific">Leptotrichia hongkongensis</name>
    <dbReference type="NCBI Taxonomy" id="554406"/>
    <lineage>
        <taxon>Bacteria</taxon>
        <taxon>Fusobacteriati</taxon>
        <taxon>Fusobacteriota</taxon>
        <taxon>Fusobacteriia</taxon>
        <taxon>Fusobacteriales</taxon>
        <taxon>Leptotrichiaceae</taxon>
        <taxon>Leptotrichia</taxon>
    </lineage>
</organism>
<proteinExistence type="predicted"/>
<name>A0A510L568_9FUSO</name>
<evidence type="ECO:0000313" key="2">
    <source>
        <dbReference type="Proteomes" id="UP000321561"/>
    </source>
</evidence>
<dbReference type="AlphaFoldDB" id="A0A510L568"/>
<evidence type="ECO:0000313" key="1">
    <source>
        <dbReference type="EMBL" id="BBM58956.1"/>
    </source>
</evidence>
<dbReference type="Proteomes" id="UP000321561">
    <property type="component" value="Chromosome"/>
</dbReference>
<accession>A0A510L568</accession>
<dbReference type="EMBL" id="AP019846">
    <property type="protein sequence ID" value="BBM58956.1"/>
    <property type="molecule type" value="Genomic_DNA"/>
</dbReference>